<organism evidence="1 2">
    <name type="scientific">Zhihengliuella halotolerans</name>
    <dbReference type="NCBI Taxonomy" id="370736"/>
    <lineage>
        <taxon>Bacteria</taxon>
        <taxon>Bacillati</taxon>
        <taxon>Actinomycetota</taxon>
        <taxon>Actinomycetes</taxon>
        <taxon>Micrococcales</taxon>
        <taxon>Micrococcaceae</taxon>
        <taxon>Zhihengliuella</taxon>
    </lineage>
</organism>
<dbReference type="InterPro" id="IPR013078">
    <property type="entry name" value="His_Pase_superF_clade-1"/>
</dbReference>
<evidence type="ECO:0000313" key="2">
    <source>
        <dbReference type="Proteomes" id="UP000292685"/>
    </source>
</evidence>
<comment type="caution">
    <text evidence="1">The sequence shown here is derived from an EMBL/GenBank/DDBJ whole genome shotgun (WGS) entry which is preliminary data.</text>
</comment>
<dbReference type="InterPro" id="IPR029033">
    <property type="entry name" value="His_PPase_superfam"/>
</dbReference>
<dbReference type="AlphaFoldDB" id="A0A4Q8AA52"/>
<dbReference type="CDD" id="cd07067">
    <property type="entry name" value="HP_PGM_like"/>
    <property type="match status" value="1"/>
</dbReference>
<dbReference type="PANTHER" id="PTHR47623:SF1">
    <property type="entry name" value="OS09G0287300 PROTEIN"/>
    <property type="match status" value="1"/>
</dbReference>
<dbReference type="Gene3D" id="3.40.50.1240">
    <property type="entry name" value="Phosphoglycerate mutase-like"/>
    <property type="match status" value="1"/>
</dbReference>
<dbReference type="PANTHER" id="PTHR47623">
    <property type="entry name" value="OS09G0287300 PROTEIN"/>
    <property type="match status" value="1"/>
</dbReference>
<dbReference type="Proteomes" id="UP000292685">
    <property type="component" value="Unassembled WGS sequence"/>
</dbReference>
<reference evidence="1 2" key="1">
    <citation type="submission" date="2019-02" db="EMBL/GenBank/DDBJ databases">
        <title>Sequencing the genomes of 1000 actinobacteria strains.</title>
        <authorList>
            <person name="Klenk H.-P."/>
        </authorList>
    </citation>
    <scope>NUCLEOTIDE SEQUENCE [LARGE SCALE GENOMIC DNA]</scope>
    <source>
        <strain evidence="1 2">DSM 17364</strain>
    </source>
</reference>
<dbReference type="SUPFAM" id="SSF53254">
    <property type="entry name" value="Phosphoglycerate mutase-like"/>
    <property type="match status" value="1"/>
</dbReference>
<sequence>MSDHHIKRLLLLRHAKAAFPFGVEDHSRPLGSSGDAAAPLAGRWMVENDVVPDYIVCSDALRTRSTCAWVSSELGEAGPTPYIDSRVYGAGPARLLSIINETPETVRTLLVIGHLPTVQELAMNLASKESDESAVMDLATEYPPLGLTLLEATKPWAELDGRDARVTRFAVPRP</sequence>
<dbReference type="EMBL" id="SHLA01000001">
    <property type="protein sequence ID" value="RZU60531.1"/>
    <property type="molecule type" value="Genomic_DNA"/>
</dbReference>
<dbReference type="OrthoDB" id="9810154at2"/>
<proteinExistence type="predicted"/>
<protein>
    <submittedName>
        <fullName evidence="1">Phosphohistidine phosphatase</fullName>
    </submittedName>
</protein>
<gene>
    <name evidence="1" type="ORF">EV380_0063</name>
</gene>
<evidence type="ECO:0000313" key="1">
    <source>
        <dbReference type="EMBL" id="RZU60531.1"/>
    </source>
</evidence>
<keyword evidence="2" id="KW-1185">Reference proteome</keyword>
<dbReference type="RefSeq" id="WP_130448553.1">
    <property type="nucleotide sequence ID" value="NZ_SHLA01000001.1"/>
</dbReference>
<accession>A0A4Q8AA52</accession>
<name>A0A4Q8AA52_9MICC</name>